<comment type="caution">
    <text evidence="1">The sequence shown here is derived from an EMBL/GenBank/DDBJ whole genome shotgun (WGS) entry which is preliminary data.</text>
</comment>
<keyword evidence="2" id="KW-1185">Reference proteome</keyword>
<dbReference type="EMBL" id="CM023481">
    <property type="protein sequence ID" value="KAH6948881.1"/>
    <property type="molecule type" value="Genomic_DNA"/>
</dbReference>
<evidence type="ECO:0000313" key="2">
    <source>
        <dbReference type="Proteomes" id="UP000821845"/>
    </source>
</evidence>
<protein>
    <submittedName>
        <fullName evidence="1">Uncharacterized protein</fullName>
    </submittedName>
</protein>
<dbReference type="Proteomes" id="UP000821845">
    <property type="component" value="Chromosome 1"/>
</dbReference>
<name>A0ACB7TRJ1_HYAAI</name>
<accession>A0ACB7TRJ1</accession>
<sequence>MVVSVEGEDMDRDDFTNDAGWCEVRRRNTKKTSEGTAGPTRPMQETPQRRRARLGTASGKVDEPFVKLSRQVGYLVYQQKTTK</sequence>
<evidence type="ECO:0000313" key="1">
    <source>
        <dbReference type="EMBL" id="KAH6948881.1"/>
    </source>
</evidence>
<proteinExistence type="predicted"/>
<gene>
    <name evidence="1" type="ORF">HPB50_026689</name>
</gene>
<reference evidence="1" key="1">
    <citation type="submission" date="2020-05" db="EMBL/GenBank/DDBJ databases">
        <title>Large-scale comparative analyses of tick genomes elucidate their genetic diversity and vector capacities.</title>
        <authorList>
            <person name="Jia N."/>
            <person name="Wang J."/>
            <person name="Shi W."/>
            <person name="Du L."/>
            <person name="Sun Y."/>
            <person name="Zhan W."/>
            <person name="Jiang J."/>
            <person name="Wang Q."/>
            <person name="Zhang B."/>
            <person name="Ji P."/>
            <person name="Sakyi L.B."/>
            <person name="Cui X."/>
            <person name="Yuan T."/>
            <person name="Jiang B."/>
            <person name="Yang W."/>
            <person name="Lam T.T.-Y."/>
            <person name="Chang Q."/>
            <person name="Ding S."/>
            <person name="Wang X."/>
            <person name="Zhu J."/>
            <person name="Ruan X."/>
            <person name="Zhao L."/>
            <person name="Wei J."/>
            <person name="Que T."/>
            <person name="Du C."/>
            <person name="Cheng J."/>
            <person name="Dai P."/>
            <person name="Han X."/>
            <person name="Huang E."/>
            <person name="Gao Y."/>
            <person name="Liu J."/>
            <person name="Shao H."/>
            <person name="Ye R."/>
            <person name="Li L."/>
            <person name="Wei W."/>
            <person name="Wang X."/>
            <person name="Wang C."/>
            <person name="Yang T."/>
            <person name="Huo Q."/>
            <person name="Li W."/>
            <person name="Guo W."/>
            <person name="Chen H."/>
            <person name="Zhou L."/>
            <person name="Ni X."/>
            <person name="Tian J."/>
            <person name="Zhou Y."/>
            <person name="Sheng Y."/>
            <person name="Liu T."/>
            <person name="Pan Y."/>
            <person name="Xia L."/>
            <person name="Li J."/>
            <person name="Zhao F."/>
            <person name="Cao W."/>
        </authorList>
    </citation>
    <scope>NUCLEOTIDE SEQUENCE</scope>
    <source>
        <strain evidence="1">Hyas-2018</strain>
    </source>
</reference>
<organism evidence="1 2">
    <name type="scientific">Hyalomma asiaticum</name>
    <name type="common">Tick</name>
    <dbReference type="NCBI Taxonomy" id="266040"/>
    <lineage>
        <taxon>Eukaryota</taxon>
        <taxon>Metazoa</taxon>
        <taxon>Ecdysozoa</taxon>
        <taxon>Arthropoda</taxon>
        <taxon>Chelicerata</taxon>
        <taxon>Arachnida</taxon>
        <taxon>Acari</taxon>
        <taxon>Parasitiformes</taxon>
        <taxon>Ixodida</taxon>
        <taxon>Ixodoidea</taxon>
        <taxon>Ixodidae</taxon>
        <taxon>Hyalomminae</taxon>
        <taxon>Hyalomma</taxon>
    </lineage>
</organism>